<evidence type="ECO:0000313" key="2">
    <source>
        <dbReference type="Proteomes" id="UP000322873"/>
    </source>
</evidence>
<name>A0A5M9JLN8_MONFR</name>
<dbReference type="EMBL" id="VICG01000010">
    <property type="protein sequence ID" value="KAA8567955.1"/>
    <property type="molecule type" value="Genomic_DNA"/>
</dbReference>
<accession>A0A5M9JLN8</accession>
<protein>
    <submittedName>
        <fullName evidence="1">Uncharacterized protein</fullName>
    </submittedName>
</protein>
<proteinExistence type="predicted"/>
<reference evidence="1 2" key="1">
    <citation type="submission" date="2019-06" db="EMBL/GenBank/DDBJ databases">
        <title>Genome Sequence of the Brown Rot Fungal Pathogen Monilinia fructicola.</title>
        <authorList>
            <person name="De Miccolis Angelini R.M."/>
            <person name="Landi L."/>
            <person name="Abate D."/>
            <person name="Pollastro S."/>
            <person name="Romanazzi G."/>
            <person name="Faretra F."/>
        </authorList>
    </citation>
    <scope>NUCLEOTIDE SEQUENCE [LARGE SCALE GENOMIC DNA]</scope>
    <source>
        <strain evidence="1 2">Mfrc123</strain>
    </source>
</reference>
<comment type="caution">
    <text evidence="1">The sequence shown here is derived from an EMBL/GenBank/DDBJ whole genome shotgun (WGS) entry which is preliminary data.</text>
</comment>
<organism evidence="1 2">
    <name type="scientific">Monilinia fructicola</name>
    <name type="common">Brown rot fungus</name>
    <name type="synonym">Ciboria fructicola</name>
    <dbReference type="NCBI Taxonomy" id="38448"/>
    <lineage>
        <taxon>Eukaryota</taxon>
        <taxon>Fungi</taxon>
        <taxon>Dikarya</taxon>
        <taxon>Ascomycota</taxon>
        <taxon>Pezizomycotina</taxon>
        <taxon>Leotiomycetes</taxon>
        <taxon>Helotiales</taxon>
        <taxon>Sclerotiniaceae</taxon>
        <taxon>Monilinia</taxon>
    </lineage>
</organism>
<keyword evidence="2" id="KW-1185">Reference proteome</keyword>
<gene>
    <name evidence="1" type="ORF">EYC84_008387</name>
</gene>
<dbReference type="AlphaFoldDB" id="A0A5M9JLN8"/>
<dbReference type="Proteomes" id="UP000322873">
    <property type="component" value="Unassembled WGS sequence"/>
</dbReference>
<sequence>MSRFTKTRISATCIRIAKRQKMQYCRGRADLSIALEGQCEEKARFLRSRIATVDTVSACCPLSEVSNDIKDTKNTVSGDNFIQYKTVRTLWRLELETTEIWISYFRLLSLGNWVVLVMHEQLEKKQHNTLLQRLKP</sequence>
<evidence type="ECO:0000313" key="1">
    <source>
        <dbReference type="EMBL" id="KAA8567955.1"/>
    </source>
</evidence>